<dbReference type="InterPro" id="IPR012659">
    <property type="entry name" value="CHP02444"/>
</dbReference>
<dbReference type="Proteomes" id="UP000322084">
    <property type="component" value="Unassembled WGS sequence"/>
</dbReference>
<comment type="caution">
    <text evidence="1">The sequence shown here is derived from an EMBL/GenBank/DDBJ whole genome shotgun (WGS) entry which is preliminary data.</text>
</comment>
<dbReference type="RefSeq" id="WP_150000466.1">
    <property type="nucleotide sequence ID" value="NZ_BKCL01000005.1"/>
</dbReference>
<proteinExistence type="predicted"/>
<accession>A0A5A7MTB9</accession>
<evidence type="ECO:0000313" key="1">
    <source>
        <dbReference type="EMBL" id="GEQ98099.1"/>
    </source>
</evidence>
<gene>
    <name evidence="1" type="ORF">JCM17844_17360</name>
</gene>
<dbReference type="EMBL" id="BKCL01000005">
    <property type="protein sequence ID" value="GEQ98099.1"/>
    <property type="molecule type" value="Genomic_DNA"/>
</dbReference>
<sequence length="182" mass="20309">MTDKDAEAFWEFSLSLYGKDGVAPACLALQDKQGADVNILLYLCYLVVTGHRLLDRSDMAVLMEKTDEIRSTVLAPMRALRRRLKTMAASNPMLEPVYRTAKDAELAAEKSQQFELVRHGRALGTPFPKDDDPAAHLRTAIHTFLDKRKTALDPESAQAINTVIMAAMQMRPARKQSGYGEE</sequence>
<evidence type="ECO:0000313" key="2">
    <source>
        <dbReference type="Proteomes" id="UP000322084"/>
    </source>
</evidence>
<organism evidence="1 2">
    <name type="scientific">Iodidimonas gelatinilytica</name>
    <dbReference type="NCBI Taxonomy" id="1236966"/>
    <lineage>
        <taxon>Bacteria</taxon>
        <taxon>Pseudomonadati</taxon>
        <taxon>Pseudomonadota</taxon>
        <taxon>Alphaproteobacteria</taxon>
        <taxon>Iodidimonadales</taxon>
        <taxon>Iodidimonadaceae</taxon>
        <taxon>Iodidimonas</taxon>
    </lineage>
</organism>
<dbReference type="NCBIfam" id="TIGR02444">
    <property type="entry name" value="TIGR02444 family protein"/>
    <property type="match status" value="1"/>
</dbReference>
<dbReference type="AlphaFoldDB" id="A0A5A7MTB9"/>
<name>A0A5A7MTB9_9PROT</name>
<dbReference type="Pfam" id="PF09523">
    <property type="entry name" value="DUF2390"/>
    <property type="match status" value="1"/>
</dbReference>
<evidence type="ECO:0008006" key="3">
    <source>
        <dbReference type="Google" id="ProtNLM"/>
    </source>
</evidence>
<reference evidence="1 2" key="1">
    <citation type="submission" date="2019-09" db="EMBL/GenBank/DDBJ databases">
        <title>NBRP : Genome information of microbial organism related human and environment.</title>
        <authorList>
            <person name="Hattori M."/>
            <person name="Oshima K."/>
            <person name="Inaba H."/>
            <person name="Suda W."/>
            <person name="Sakamoto M."/>
            <person name="Iino T."/>
            <person name="Kitahara M."/>
            <person name="Oshida Y."/>
            <person name="Iida T."/>
            <person name="Kudo T."/>
            <person name="Itoh T."/>
            <person name="Ohkuma M."/>
        </authorList>
    </citation>
    <scope>NUCLEOTIDE SEQUENCE [LARGE SCALE GENOMIC DNA]</scope>
    <source>
        <strain evidence="1 2">Hi-2</strain>
    </source>
</reference>
<protein>
    <recommendedName>
        <fullName evidence="3">TIGR02444 family protein</fullName>
    </recommendedName>
</protein>